<sequence>MEHRSKHRKVATVRESEKELREHRSKHRKVATVRVHRKTVEDRELREVAREREYRAKEATPRAAATKLTRCNPEVVVDLLALKLLRSTTSDPPELKPAPPPRRSPGFHCRDPVRCTRCFKTGHFARACMDRLPLPVYRFMRARPSYLSAFVPLSDDFIARQNRRRNAILVDVLPPANLGHFPQDTIANELASRFGGFSSDFHVARYRERDYVVFLPEWVPTDRLIRREVLNLGALRLRCSPWDPYHGARRPPLTYKAWIRFVSLPYECWSSRTVAALVGGFGRFIRPDDFSARMVDLSGYRCLIAVNHLSDIPENLEITFGDLSIYVLIQLERWDRADAFGRGNLPNEGSDQHTPHDGPSARDLHAARSDRGRCSSDGGDSNSDASWNSSEIRDRRCAIQPVPHGRRDDRGPPSHGAAPHPRRDVRGPPSHSAAPLHVGAPSRLPPSAPTPPFRQLFANAFFAPVPAKGSFVSLAQGSLLAALDKRGFGGIFFSLGNRRSFFLRFSTSFSFPVRATSKLVVGSLGSLLLHAPFGSDVWSGSAKLLSCHLGPKWTLIRRSGPDLSSSGLSASTKAPCWLPPSWCSGLGRGSGLGSATGGLDAGIVTDLGVGFGADLGAGSGAALRAGSDVGLEASFGEVLSAGLEPDRGKGLGAGPDEGLETRLGASSVDDLGAGSPTGLGAFKAPSDLAGGFGLVELERPEAARGDGGGGGGAASEGGGGGSGGGEGVLGGGEEDGDRRRGLWVLGFGKEGCGDL</sequence>
<feature type="compositionally biased region" description="Basic and acidic residues" evidence="1">
    <location>
        <begin position="12"/>
        <end position="22"/>
    </location>
</feature>
<protein>
    <submittedName>
        <fullName evidence="2">Uncharacterized protein</fullName>
    </submittedName>
</protein>
<feature type="compositionally biased region" description="Basic and acidic residues" evidence="1">
    <location>
        <begin position="350"/>
        <end position="374"/>
    </location>
</feature>
<reference evidence="2" key="1">
    <citation type="submission" date="2020-07" db="EMBL/GenBank/DDBJ databases">
        <authorList>
            <person name="Lin J."/>
        </authorList>
    </citation>
    <scope>NUCLEOTIDE SEQUENCE</scope>
</reference>
<dbReference type="AlphaFoldDB" id="A0A6V7NSK4"/>
<feature type="region of interest" description="Disordered" evidence="1">
    <location>
        <begin position="1"/>
        <end position="32"/>
    </location>
</feature>
<dbReference type="EMBL" id="LR862141">
    <property type="protein sequence ID" value="CAD1821286.1"/>
    <property type="molecule type" value="Genomic_DNA"/>
</dbReference>
<feature type="compositionally biased region" description="Basic residues" evidence="1">
    <location>
        <begin position="1"/>
        <end position="11"/>
    </location>
</feature>
<evidence type="ECO:0000313" key="2">
    <source>
        <dbReference type="EMBL" id="CAD1821286.1"/>
    </source>
</evidence>
<feature type="compositionally biased region" description="Basic residues" evidence="1">
    <location>
        <begin position="23"/>
        <end position="32"/>
    </location>
</feature>
<feature type="compositionally biased region" description="Gly residues" evidence="1">
    <location>
        <begin position="705"/>
        <end position="731"/>
    </location>
</feature>
<gene>
    <name evidence="2" type="ORF">CB5_LOCUS4497</name>
</gene>
<evidence type="ECO:0000256" key="1">
    <source>
        <dbReference type="SAM" id="MobiDB-lite"/>
    </source>
</evidence>
<organism evidence="2">
    <name type="scientific">Ananas comosus var. bracteatus</name>
    <name type="common">red pineapple</name>
    <dbReference type="NCBI Taxonomy" id="296719"/>
    <lineage>
        <taxon>Eukaryota</taxon>
        <taxon>Viridiplantae</taxon>
        <taxon>Streptophyta</taxon>
        <taxon>Embryophyta</taxon>
        <taxon>Tracheophyta</taxon>
        <taxon>Spermatophyta</taxon>
        <taxon>Magnoliopsida</taxon>
        <taxon>Liliopsida</taxon>
        <taxon>Poales</taxon>
        <taxon>Bromeliaceae</taxon>
        <taxon>Bromelioideae</taxon>
        <taxon>Ananas</taxon>
    </lineage>
</organism>
<name>A0A6V7NSK4_ANACO</name>
<feature type="region of interest" description="Disordered" evidence="1">
    <location>
        <begin position="701"/>
        <end position="741"/>
    </location>
</feature>
<accession>A0A6V7NSK4</accession>
<feature type="compositionally biased region" description="Low complexity" evidence="1">
    <location>
        <begin position="375"/>
        <end position="390"/>
    </location>
</feature>
<feature type="region of interest" description="Disordered" evidence="1">
    <location>
        <begin position="342"/>
        <end position="449"/>
    </location>
</feature>
<proteinExistence type="predicted"/>